<protein>
    <submittedName>
        <fullName evidence="10">FtsX-like permease family protein</fullName>
    </submittedName>
</protein>
<dbReference type="InterPro" id="IPR003838">
    <property type="entry name" value="ABC3_permease_C"/>
</dbReference>
<gene>
    <name evidence="10" type="ORF">FEF09_04475</name>
</gene>
<feature type="transmembrane region" description="Helical" evidence="7">
    <location>
        <begin position="21"/>
        <end position="44"/>
    </location>
</feature>
<evidence type="ECO:0000256" key="4">
    <source>
        <dbReference type="ARBA" id="ARBA00022692"/>
    </source>
</evidence>
<name>A0A5C6LX40_9BACT</name>
<keyword evidence="6 7" id="KW-0472">Membrane</keyword>
<feature type="transmembrane region" description="Helical" evidence="7">
    <location>
        <begin position="373"/>
        <end position="394"/>
    </location>
</feature>
<evidence type="ECO:0000313" key="11">
    <source>
        <dbReference type="Proteomes" id="UP000318815"/>
    </source>
</evidence>
<dbReference type="PANTHER" id="PTHR30489:SF0">
    <property type="entry name" value="LIPOPROTEIN-RELEASING SYSTEM TRANSMEMBRANE PROTEIN LOLE"/>
    <property type="match status" value="1"/>
</dbReference>
<dbReference type="InterPro" id="IPR025857">
    <property type="entry name" value="MacB_PCD"/>
</dbReference>
<dbReference type="InterPro" id="IPR051447">
    <property type="entry name" value="Lipoprotein-release_system"/>
</dbReference>
<evidence type="ECO:0000256" key="2">
    <source>
        <dbReference type="ARBA" id="ARBA00005236"/>
    </source>
</evidence>
<evidence type="ECO:0000259" key="8">
    <source>
        <dbReference type="Pfam" id="PF02687"/>
    </source>
</evidence>
<keyword evidence="3" id="KW-1003">Cell membrane</keyword>
<reference evidence="10 11" key="1">
    <citation type="submission" date="2019-08" db="EMBL/GenBank/DDBJ databases">
        <title>Whole genome sequencing of chitin degrading bacteria Chitinophaga pinensis YS16.</title>
        <authorList>
            <person name="Singh R.P."/>
            <person name="Manchanda G."/>
            <person name="Maurya I.K."/>
            <person name="Joshi N.K."/>
            <person name="Srivastava A.K."/>
        </authorList>
    </citation>
    <scope>NUCLEOTIDE SEQUENCE [LARGE SCALE GENOMIC DNA]</scope>
    <source>
        <strain evidence="10 11">YS-16</strain>
    </source>
</reference>
<keyword evidence="4 7" id="KW-0812">Transmembrane</keyword>
<organism evidence="10 11">
    <name type="scientific">Chitinophaga pinensis</name>
    <dbReference type="NCBI Taxonomy" id="79329"/>
    <lineage>
        <taxon>Bacteria</taxon>
        <taxon>Pseudomonadati</taxon>
        <taxon>Bacteroidota</taxon>
        <taxon>Chitinophagia</taxon>
        <taxon>Chitinophagales</taxon>
        <taxon>Chitinophagaceae</taxon>
        <taxon>Chitinophaga</taxon>
    </lineage>
</organism>
<evidence type="ECO:0000256" key="6">
    <source>
        <dbReference type="ARBA" id="ARBA00023136"/>
    </source>
</evidence>
<comment type="similarity">
    <text evidence="2">Belongs to the ABC-4 integral membrane protein family. LolC/E subfamily.</text>
</comment>
<comment type="caution">
    <text evidence="10">The sequence shown here is derived from an EMBL/GenBank/DDBJ whole genome shotgun (WGS) entry which is preliminary data.</text>
</comment>
<accession>A0A5C6LX40</accession>
<dbReference type="OrthoDB" id="1522724at2"/>
<feature type="transmembrane region" description="Helical" evidence="7">
    <location>
        <begin position="320"/>
        <end position="353"/>
    </location>
</feature>
<dbReference type="GO" id="GO:0044874">
    <property type="term" value="P:lipoprotein localization to outer membrane"/>
    <property type="evidence" value="ECO:0007669"/>
    <property type="project" value="TreeGrafter"/>
</dbReference>
<dbReference type="Pfam" id="PF02687">
    <property type="entry name" value="FtsX"/>
    <property type="match status" value="1"/>
</dbReference>
<dbReference type="RefSeq" id="WP_146303997.1">
    <property type="nucleotide sequence ID" value="NZ_VOHS01000003.1"/>
</dbReference>
<evidence type="ECO:0000256" key="1">
    <source>
        <dbReference type="ARBA" id="ARBA00004651"/>
    </source>
</evidence>
<evidence type="ECO:0000256" key="3">
    <source>
        <dbReference type="ARBA" id="ARBA00022475"/>
    </source>
</evidence>
<dbReference type="Pfam" id="PF12704">
    <property type="entry name" value="MacB_PCD"/>
    <property type="match status" value="1"/>
</dbReference>
<sequence>MIWQFASRYFRAKKSTNAINIIAWVSVSAIAVGAGALIVILSVFNGFEGLVKSLYSTFYPSVKISAVSGKSITLTPAQLKKIAGVKGVAYMTEVIEEKAVLRYGQGDQTIAILKGVDSNYNKVAAVDKSMSRGKFDTGNEHDGYTAVLGIELEMALGVDVERDLTPVSVYLPRRNVSSVTTPEDALGSGILYPAGSFAIQQEFNSKYVITNIAFMRGLLGMNEDEMSALEVKGSPGLDDKVLKRRLQDVLGADYNLQTRYEQNQALYAIMQTEKWAVYVIMSFILVIAAFNMIGSLYMLVMEKQKDITILKAMGARPQLITRIFLAEGMIIAAIGTAIGFGISIGFCLLQQHFGLIRLEEDSFLVNAYPVSMHISDFMLVSVTIIIIGGAASWYPARRAGKQGIELKAT</sequence>
<comment type="subcellular location">
    <subcellularLocation>
        <location evidence="1">Cell membrane</location>
        <topology evidence="1">Multi-pass membrane protein</topology>
    </subcellularLocation>
</comment>
<dbReference type="GO" id="GO:0098797">
    <property type="term" value="C:plasma membrane protein complex"/>
    <property type="evidence" value="ECO:0007669"/>
    <property type="project" value="TreeGrafter"/>
</dbReference>
<keyword evidence="11" id="KW-1185">Reference proteome</keyword>
<dbReference type="PANTHER" id="PTHR30489">
    <property type="entry name" value="LIPOPROTEIN-RELEASING SYSTEM TRANSMEMBRANE PROTEIN LOLE"/>
    <property type="match status" value="1"/>
</dbReference>
<feature type="transmembrane region" description="Helical" evidence="7">
    <location>
        <begin position="275"/>
        <end position="300"/>
    </location>
</feature>
<dbReference type="AlphaFoldDB" id="A0A5C6LX40"/>
<evidence type="ECO:0000256" key="5">
    <source>
        <dbReference type="ARBA" id="ARBA00022989"/>
    </source>
</evidence>
<dbReference type="EMBL" id="VOHS01000003">
    <property type="protein sequence ID" value="TWW01823.1"/>
    <property type="molecule type" value="Genomic_DNA"/>
</dbReference>
<evidence type="ECO:0000313" key="10">
    <source>
        <dbReference type="EMBL" id="TWW01823.1"/>
    </source>
</evidence>
<evidence type="ECO:0000259" key="9">
    <source>
        <dbReference type="Pfam" id="PF12704"/>
    </source>
</evidence>
<evidence type="ECO:0000256" key="7">
    <source>
        <dbReference type="SAM" id="Phobius"/>
    </source>
</evidence>
<dbReference type="Proteomes" id="UP000318815">
    <property type="component" value="Unassembled WGS sequence"/>
</dbReference>
<proteinExistence type="inferred from homology"/>
<feature type="domain" description="ABC3 transporter permease C-terminal" evidence="8">
    <location>
        <begin position="279"/>
        <end position="402"/>
    </location>
</feature>
<keyword evidence="5 7" id="KW-1133">Transmembrane helix</keyword>
<feature type="domain" description="MacB-like periplasmic core" evidence="9">
    <location>
        <begin position="25"/>
        <end position="157"/>
    </location>
</feature>